<gene>
    <name evidence="2" type="ORF">F1189_07355</name>
</gene>
<accession>A0A5M6IX12</accession>
<proteinExistence type="predicted"/>
<dbReference type="CDD" id="cd06223">
    <property type="entry name" value="PRTases_typeI"/>
    <property type="match status" value="1"/>
</dbReference>
<dbReference type="Proteomes" id="UP000325255">
    <property type="component" value="Unassembled WGS sequence"/>
</dbReference>
<dbReference type="Pfam" id="PF00156">
    <property type="entry name" value="Pribosyltran"/>
    <property type="match status" value="1"/>
</dbReference>
<dbReference type="RefSeq" id="WP_150040080.1">
    <property type="nucleotide sequence ID" value="NZ_OW485601.1"/>
</dbReference>
<sequence>MLFEDRTEAGRLLAGRLLDLKPDRPVVLALPRGGVPVGYEIARALDAPLDLVLVRKIGVPFQPELALGAVAEGERPEQVVDAGLQALLHIDAAELAGLRARELAEMERRRCAYLAGRVQADLLGRPAIVVDDGIATGATMRVALRAVRRRRPARLVLAVPVAPAATIAELREEADLVVCLATPGDFRSVGQFYRHFPQLRDEEVIAILDEARR</sequence>
<name>A0A5M6IX12_9PROT</name>
<dbReference type="SUPFAM" id="SSF53271">
    <property type="entry name" value="PRTase-like"/>
    <property type="match status" value="1"/>
</dbReference>
<reference evidence="2 3" key="1">
    <citation type="submission" date="2019-09" db="EMBL/GenBank/DDBJ databases">
        <title>Genome sequence of Rhodovastum atsumiense, a diverse member of the Acetobacteraceae family of non-sulfur purple photosynthetic bacteria.</title>
        <authorList>
            <person name="Meyer T."/>
            <person name="Kyndt J."/>
        </authorList>
    </citation>
    <scope>NUCLEOTIDE SEQUENCE [LARGE SCALE GENOMIC DNA]</scope>
    <source>
        <strain evidence="2 3">DSM 21279</strain>
    </source>
</reference>
<keyword evidence="3" id="KW-1185">Reference proteome</keyword>
<dbReference type="AlphaFoldDB" id="A0A5M6IX12"/>
<evidence type="ECO:0000259" key="1">
    <source>
        <dbReference type="Pfam" id="PF00156"/>
    </source>
</evidence>
<protein>
    <submittedName>
        <fullName evidence="2">Phosphoribosyltransferase</fullName>
    </submittedName>
</protein>
<dbReference type="Gene3D" id="3.40.50.2020">
    <property type="match status" value="1"/>
</dbReference>
<evidence type="ECO:0000313" key="2">
    <source>
        <dbReference type="EMBL" id="KAA5612853.1"/>
    </source>
</evidence>
<keyword evidence="2" id="KW-0328">Glycosyltransferase</keyword>
<feature type="domain" description="Phosphoribosyltransferase" evidence="1">
    <location>
        <begin position="9"/>
        <end position="175"/>
    </location>
</feature>
<dbReference type="Gene3D" id="3.30.1310.20">
    <property type="entry name" value="PRTase-like"/>
    <property type="match status" value="1"/>
</dbReference>
<dbReference type="InterPro" id="IPR029057">
    <property type="entry name" value="PRTase-like"/>
</dbReference>
<dbReference type="OrthoDB" id="9810066at2"/>
<keyword evidence="2" id="KW-0808">Transferase</keyword>
<dbReference type="GO" id="GO:0016757">
    <property type="term" value="F:glycosyltransferase activity"/>
    <property type="evidence" value="ECO:0007669"/>
    <property type="project" value="UniProtKB-KW"/>
</dbReference>
<comment type="caution">
    <text evidence="2">The sequence shown here is derived from an EMBL/GenBank/DDBJ whole genome shotgun (WGS) entry which is preliminary data.</text>
</comment>
<dbReference type="EMBL" id="VWPK01000009">
    <property type="protein sequence ID" value="KAA5612853.1"/>
    <property type="molecule type" value="Genomic_DNA"/>
</dbReference>
<evidence type="ECO:0000313" key="3">
    <source>
        <dbReference type="Proteomes" id="UP000325255"/>
    </source>
</evidence>
<organism evidence="2 3">
    <name type="scientific">Rhodovastum atsumiense</name>
    <dbReference type="NCBI Taxonomy" id="504468"/>
    <lineage>
        <taxon>Bacteria</taxon>
        <taxon>Pseudomonadati</taxon>
        <taxon>Pseudomonadota</taxon>
        <taxon>Alphaproteobacteria</taxon>
        <taxon>Acetobacterales</taxon>
        <taxon>Acetobacteraceae</taxon>
        <taxon>Rhodovastum</taxon>
    </lineage>
</organism>
<dbReference type="InterPro" id="IPR000836">
    <property type="entry name" value="PRTase_dom"/>
</dbReference>